<reference evidence="2 3" key="1">
    <citation type="submission" date="2018-10" db="EMBL/GenBank/DDBJ databases">
        <title>Isolation from cow dung.</title>
        <authorList>
            <person name="Ling L."/>
        </authorList>
    </citation>
    <scope>NUCLEOTIDE SEQUENCE [LARGE SCALE GENOMIC DNA]</scope>
    <source>
        <strain evidence="2 3">NEAU-LL90</strain>
    </source>
</reference>
<dbReference type="InterPro" id="IPR029030">
    <property type="entry name" value="Caspase-like_dom_sf"/>
</dbReference>
<accession>A0A3M2L599</accession>
<dbReference type="Pfam" id="PF00656">
    <property type="entry name" value="Peptidase_C14"/>
    <property type="match status" value="1"/>
</dbReference>
<dbReference type="EMBL" id="RFFH01000013">
    <property type="protein sequence ID" value="RMI29708.1"/>
    <property type="molecule type" value="Genomic_DNA"/>
</dbReference>
<dbReference type="AlphaFoldDB" id="A0A3M2L599"/>
<dbReference type="InterPro" id="IPR011600">
    <property type="entry name" value="Pept_C14_caspase"/>
</dbReference>
<feature type="domain" description="Peptidase C14 caspase" evidence="1">
    <location>
        <begin position="73"/>
        <end position="273"/>
    </location>
</feature>
<evidence type="ECO:0000313" key="2">
    <source>
        <dbReference type="EMBL" id="RMI29708.1"/>
    </source>
</evidence>
<gene>
    <name evidence="2" type="ORF">EBN03_25290</name>
</gene>
<evidence type="ECO:0000313" key="3">
    <source>
        <dbReference type="Proteomes" id="UP000279275"/>
    </source>
</evidence>
<protein>
    <submittedName>
        <fullName evidence="2">Caspase family protein</fullName>
    </submittedName>
</protein>
<name>A0A3M2L599_9NOCA</name>
<organism evidence="2 3">
    <name type="scientific">Nocardia stercoris</name>
    <dbReference type="NCBI Taxonomy" id="2483361"/>
    <lineage>
        <taxon>Bacteria</taxon>
        <taxon>Bacillati</taxon>
        <taxon>Actinomycetota</taxon>
        <taxon>Actinomycetes</taxon>
        <taxon>Mycobacteriales</taxon>
        <taxon>Nocardiaceae</taxon>
        <taxon>Nocardia</taxon>
    </lineage>
</organism>
<dbReference type="SUPFAM" id="SSF52129">
    <property type="entry name" value="Caspase-like"/>
    <property type="match status" value="1"/>
</dbReference>
<sequence length="506" mass="54395">MWARSPPRSRCGCAAAGAIWWWRSAGPRAGARSRSRHRDCTATTAWSRPCAPRSAKPPTDPVELNSPRTRIVLAGTSSYDHLPALDSVAANLTDLEATLKSLHDPNFVAGIETVPNPERPGQLSRLLQAATADELDVLLFYYSGHGLLDEQQQLHLAVTESDPDAVPETALAFSRVRQILSRSRARVKVVVLDCCFSGRAIGHGMADPGALVAGQLEVRGAYTLASSAADLPSLAPPGLRNTAFTDALLRTLRQGVPGGSEPLLLGEVATEVHHQLAASGLPTPRFRADGTAAGLVLAANPGFGTAAPRAPIPAVRPVAKAPNPDAMRWLVEVEHALSAALSGFPRWSVDHSSIDRRFTSRSEPVWEASLCPGGNHSSGVGRCPNGVPVLAVASTDPDKWNSHGDQSTLLAPDEAGLIVSRTDFPLTTLNMFGDRRAVPARRGWQPFMGGMSPARVRGKPGSWVVYWPGEREADEISRDAFDSSVHELVRGAIRARRWWRRLAEEF</sequence>
<dbReference type="Gene3D" id="3.40.50.1460">
    <property type="match status" value="1"/>
</dbReference>
<dbReference type="Proteomes" id="UP000279275">
    <property type="component" value="Unassembled WGS sequence"/>
</dbReference>
<dbReference type="NCBIfam" id="NF047832">
    <property type="entry name" value="caspase_w_EACC1"/>
    <property type="match status" value="1"/>
</dbReference>
<proteinExistence type="predicted"/>
<comment type="caution">
    <text evidence="2">The sequence shown here is derived from an EMBL/GenBank/DDBJ whole genome shotgun (WGS) entry which is preliminary data.</text>
</comment>
<evidence type="ECO:0000259" key="1">
    <source>
        <dbReference type="Pfam" id="PF00656"/>
    </source>
</evidence>
<dbReference type="GO" id="GO:0004197">
    <property type="term" value="F:cysteine-type endopeptidase activity"/>
    <property type="evidence" value="ECO:0007669"/>
    <property type="project" value="InterPro"/>
</dbReference>
<dbReference type="GO" id="GO:0006508">
    <property type="term" value="P:proteolysis"/>
    <property type="evidence" value="ECO:0007669"/>
    <property type="project" value="InterPro"/>
</dbReference>
<keyword evidence="3" id="KW-1185">Reference proteome</keyword>